<protein>
    <submittedName>
        <fullName evidence="2">M23 family metallopeptidase</fullName>
        <ecNumber evidence="2">3.4.-.-</ecNumber>
    </submittedName>
</protein>
<feature type="domain" description="M23ase beta-sheet core" evidence="1">
    <location>
        <begin position="2"/>
        <end position="81"/>
    </location>
</feature>
<reference evidence="2 3" key="1">
    <citation type="submission" date="2023-03" db="EMBL/GenBank/DDBJ databases">
        <title>Novel Species.</title>
        <authorList>
            <person name="Ma S."/>
        </authorList>
    </citation>
    <scope>NUCLEOTIDE SEQUENCE [LARGE SCALE GENOMIC DNA]</scope>
    <source>
        <strain evidence="2 3">LIND6LT2</strain>
    </source>
</reference>
<organism evidence="2 3">
    <name type="scientific">Defluviitalea saccharophila</name>
    <dbReference type="NCBI Taxonomy" id="879970"/>
    <lineage>
        <taxon>Bacteria</taxon>
        <taxon>Bacillati</taxon>
        <taxon>Bacillota</taxon>
        <taxon>Clostridia</taxon>
        <taxon>Lachnospirales</taxon>
        <taxon>Defluviitaleaceae</taxon>
        <taxon>Defluviitalea</taxon>
    </lineage>
</organism>
<evidence type="ECO:0000313" key="2">
    <source>
        <dbReference type="EMBL" id="WZL71333.1"/>
    </source>
</evidence>
<dbReference type="InterPro" id="IPR011055">
    <property type="entry name" value="Dup_hybrid_motif"/>
</dbReference>
<dbReference type="Gene3D" id="2.70.70.10">
    <property type="entry name" value="Glucose Permease (Domain IIA)"/>
    <property type="match status" value="1"/>
</dbReference>
<proteinExistence type="predicted"/>
<dbReference type="Pfam" id="PF01551">
    <property type="entry name" value="Peptidase_M23"/>
    <property type="match status" value="1"/>
</dbReference>
<accession>A0ABZ2YBE2</accession>
<dbReference type="PANTHER" id="PTHR21666">
    <property type="entry name" value="PEPTIDASE-RELATED"/>
    <property type="match status" value="1"/>
</dbReference>
<gene>
    <name evidence="2" type="ORF">QBE51_02840</name>
</gene>
<evidence type="ECO:0000313" key="3">
    <source>
        <dbReference type="Proteomes" id="UP001486565"/>
    </source>
</evidence>
<dbReference type="PANTHER" id="PTHR21666:SF270">
    <property type="entry name" value="MUREIN HYDROLASE ACTIVATOR ENVC"/>
    <property type="match status" value="1"/>
</dbReference>
<sequence>MVAVKSGTVLLVKYSKTYGNILKYEVEDGYVITYAHCNEIFVKEGEKIKQGQVIASVGNTGMVTGPHLHYGISKNGKFIDPMDYTELPILKEALE</sequence>
<dbReference type="Proteomes" id="UP001486565">
    <property type="component" value="Chromosome"/>
</dbReference>
<keyword evidence="3" id="KW-1185">Reference proteome</keyword>
<dbReference type="EMBL" id="CP121687">
    <property type="protein sequence ID" value="WZL71333.1"/>
    <property type="molecule type" value="Genomic_DNA"/>
</dbReference>
<dbReference type="GO" id="GO:0016787">
    <property type="term" value="F:hydrolase activity"/>
    <property type="evidence" value="ECO:0007669"/>
    <property type="project" value="UniProtKB-KW"/>
</dbReference>
<name>A0ABZ2YBE2_9FIRM</name>
<dbReference type="EC" id="3.4.-.-" evidence="2"/>
<dbReference type="InterPro" id="IPR016047">
    <property type="entry name" value="M23ase_b-sheet_dom"/>
</dbReference>
<dbReference type="SUPFAM" id="SSF51261">
    <property type="entry name" value="Duplicated hybrid motif"/>
    <property type="match status" value="1"/>
</dbReference>
<keyword evidence="2" id="KW-0378">Hydrolase</keyword>
<evidence type="ECO:0000259" key="1">
    <source>
        <dbReference type="Pfam" id="PF01551"/>
    </source>
</evidence>
<dbReference type="InterPro" id="IPR050570">
    <property type="entry name" value="Cell_wall_metabolism_enzyme"/>
</dbReference>
<dbReference type="CDD" id="cd12797">
    <property type="entry name" value="M23_peptidase"/>
    <property type="match status" value="1"/>
</dbReference>